<feature type="domain" description="Glycerol-3-phosphate dehydrogenase NAD-dependent C-terminal" evidence="13">
    <location>
        <begin position="188"/>
        <end position="325"/>
    </location>
</feature>
<dbReference type="GO" id="GO:0051287">
    <property type="term" value="F:NAD binding"/>
    <property type="evidence" value="ECO:0007669"/>
    <property type="project" value="InterPro"/>
</dbReference>
<evidence type="ECO:0000256" key="9">
    <source>
        <dbReference type="PIRSR" id="PIRSR000114-3"/>
    </source>
</evidence>
<feature type="domain" description="Glycerol-3-phosphate dehydrogenase NAD-dependent N-terminal" evidence="12">
    <location>
        <begin position="8"/>
        <end position="167"/>
    </location>
</feature>
<accession>A0A0B8SYX1</accession>
<keyword evidence="9 10" id="KW-0520">NAD</keyword>
<dbReference type="InterPro" id="IPR011128">
    <property type="entry name" value="G3P_DH_NAD-dep_N"/>
</dbReference>
<dbReference type="PANTHER" id="PTHR11728:SF1">
    <property type="entry name" value="GLYCEROL-3-PHOSPHATE DEHYDROGENASE [NAD(+)] 2, CHLOROPLASTIC"/>
    <property type="match status" value="1"/>
</dbReference>
<dbReference type="Gene3D" id="1.10.1040.10">
    <property type="entry name" value="N-(1-d-carboxylethyl)-l-norvaline Dehydrogenase, domain 2"/>
    <property type="match status" value="1"/>
</dbReference>
<dbReference type="RefSeq" id="WP_241462481.1">
    <property type="nucleotide sequence ID" value="NZ_JJMU01000070.1"/>
</dbReference>
<protein>
    <recommendedName>
        <fullName evidence="11">Glycerol-3-phosphate dehydrogenase</fullName>
        <ecNumber evidence="11">1.1.1.94</ecNumber>
    </recommendedName>
</protein>
<dbReference type="InterPro" id="IPR006168">
    <property type="entry name" value="G3P_DH_NAD-dep"/>
</dbReference>
<reference evidence="15" key="1">
    <citation type="submission" date="2014-04" db="EMBL/GenBank/DDBJ databases">
        <title>Whole-Genome optical mapping and complete genome sequence of Sphingobacterium deserti sp. nov., a new spaces isolated from desert in the west of China.</title>
        <authorList>
            <person name="Teng C."/>
            <person name="Zhou Z."/>
            <person name="Li X."/>
            <person name="Chen M."/>
            <person name="Lin M."/>
            <person name="Wang L."/>
            <person name="Su S."/>
            <person name="Zhang C."/>
            <person name="Zhang W."/>
        </authorList>
    </citation>
    <scope>NUCLEOTIDE SEQUENCE [LARGE SCALE GENOMIC DNA]</scope>
    <source>
        <strain evidence="15">ACCC05744</strain>
    </source>
</reference>
<feature type="binding site" evidence="8">
    <location>
        <begin position="264"/>
        <end position="265"/>
    </location>
    <ligand>
        <name>substrate</name>
    </ligand>
</feature>
<dbReference type="GO" id="GO:0008654">
    <property type="term" value="P:phospholipid biosynthetic process"/>
    <property type="evidence" value="ECO:0007669"/>
    <property type="project" value="UniProtKB-KW"/>
</dbReference>
<dbReference type="Pfam" id="PF01210">
    <property type="entry name" value="NAD_Gly3P_dh_N"/>
    <property type="match status" value="1"/>
</dbReference>
<dbReference type="GO" id="GO:0141153">
    <property type="term" value="F:glycerol-3-phosphate dehydrogenase (NADP+) activity"/>
    <property type="evidence" value="ECO:0007669"/>
    <property type="project" value="RHEA"/>
</dbReference>
<keyword evidence="6" id="KW-1208">Phospholipid metabolism</keyword>
<dbReference type="PRINTS" id="PR00077">
    <property type="entry name" value="GPDHDRGNASE"/>
</dbReference>
<reference evidence="14 15" key="2">
    <citation type="journal article" date="2015" name="PLoS ONE">
        <title>Whole-Genome Optical Mapping and Finished Genome Sequence of Sphingobacterium deserti sp. nov., a New Species Isolated from the Western Desert of China.</title>
        <authorList>
            <person name="Teng C."/>
            <person name="Zhou Z."/>
            <person name="Molnar I."/>
            <person name="Li X."/>
            <person name="Tang R."/>
            <person name="Chen M."/>
            <person name="Wang L."/>
            <person name="Su S."/>
            <person name="Zhang W."/>
            <person name="Lin M."/>
        </authorList>
    </citation>
    <scope>NUCLEOTIDE SEQUENCE [LARGE SCALE GENOMIC DNA]</scope>
    <source>
        <strain evidence="15">ACCC05744</strain>
    </source>
</reference>
<comment type="caution">
    <text evidence="14">The sequence shown here is derived from an EMBL/GenBank/DDBJ whole genome shotgun (WGS) entry which is preliminary data.</text>
</comment>
<dbReference type="Proteomes" id="UP000031802">
    <property type="component" value="Unassembled WGS sequence"/>
</dbReference>
<dbReference type="EMBL" id="JJMU01000070">
    <property type="protein sequence ID" value="KGE12441.1"/>
    <property type="molecule type" value="Genomic_DNA"/>
</dbReference>
<evidence type="ECO:0000256" key="5">
    <source>
        <dbReference type="ARBA" id="ARBA00023209"/>
    </source>
</evidence>
<evidence type="ECO:0000259" key="13">
    <source>
        <dbReference type="Pfam" id="PF07479"/>
    </source>
</evidence>
<evidence type="ECO:0000313" key="15">
    <source>
        <dbReference type="Proteomes" id="UP000031802"/>
    </source>
</evidence>
<evidence type="ECO:0000256" key="8">
    <source>
        <dbReference type="PIRSR" id="PIRSR000114-2"/>
    </source>
</evidence>
<evidence type="ECO:0000256" key="4">
    <source>
        <dbReference type="ARBA" id="ARBA00023098"/>
    </source>
</evidence>
<proteinExistence type="inferred from homology"/>
<comment type="catalytic activity">
    <reaction evidence="11">
        <text>sn-glycerol 3-phosphate + NADP(+) = dihydroxyacetone phosphate + NADPH + H(+)</text>
        <dbReference type="Rhea" id="RHEA:11096"/>
        <dbReference type="ChEBI" id="CHEBI:15378"/>
        <dbReference type="ChEBI" id="CHEBI:57597"/>
        <dbReference type="ChEBI" id="CHEBI:57642"/>
        <dbReference type="ChEBI" id="CHEBI:57783"/>
        <dbReference type="ChEBI" id="CHEBI:58349"/>
        <dbReference type="EC" id="1.1.1.94"/>
    </reaction>
</comment>
<dbReference type="InterPro" id="IPR006109">
    <property type="entry name" value="G3P_DH_NAD-dep_C"/>
</dbReference>
<evidence type="ECO:0000256" key="10">
    <source>
        <dbReference type="RuleBase" id="RU000437"/>
    </source>
</evidence>
<dbReference type="InterPro" id="IPR036291">
    <property type="entry name" value="NAD(P)-bd_dom_sf"/>
</dbReference>
<dbReference type="GO" id="GO:0046168">
    <property type="term" value="P:glycerol-3-phosphate catabolic process"/>
    <property type="evidence" value="ECO:0007669"/>
    <property type="project" value="InterPro"/>
</dbReference>
<dbReference type="GO" id="GO:0005975">
    <property type="term" value="P:carbohydrate metabolic process"/>
    <property type="evidence" value="ECO:0007669"/>
    <property type="project" value="InterPro"/>
</dbReference>
<evidence type="ECO:0000313" key="14">
    <source>
        <dbReference type="EMBL" id="KGE12441.1"/>
    </source>
</evidence>
<name>A0A0B8SYX1_9SPHI</name>
<comment type="similarity">
    <text evidence="1 10">Belongs to the NAD-dependent glycerol-3-phosphate dehydrogenase family.</text>
</comment>
<dbReference type="Pfam" id="PF07479">
    <property type="entry name" value="NAD_Gly3P_dh_C"/>
    <property type="match status" value="1"/>
</dbReference>
<dbReference type="eggNOG" id="COG0240">
    <property type="taxonomic scope" value="Bacteria"/>
</dbReference>
<evidence type="ECO:0000256" key="11">
    <source>
        <dbReference type="RuleBase" id="RU000439"/>
    </source>
</evidence>
<dbReference type="Gene3D" id="3.40.50.720">
    <property type="entry name" value="NAD(P)-binding Rossmann-like Domain"/>
    <property type="match status" value="1"/>
</dbReference>
<evidence type="ECO:0000256" key="3">
    <source>
        <dbReference type="ARBA" id="ARBA00023002"/>
    </source>
</evidence>
<feature type="active site" description="Proton acceptor" evidence="7">
    <location>
        <position position="199"/>
    </location>
</feature>
<feature type="binding site" evidence="8">
    <location>
        <position position="114"/>
    </location>
    <ligand>
        <name>substrate</name>
    </ligand>
</feature>
<evidence type="ECO:0000256" key="7">
    <source>
        <dbReference type="PIRSR" id="PIRSR000114-1"/>
    </source>
</evidence>
<dbReference type="InterPro" id="IPR013328">
    <property type="entry name" value="6PGD_dom2"/>
</dbReference>
<organism evidence="14 15">
    <name type="scientific">Sphingobacterium deserti</name>
    <dbReference type="NCBI Taxonomy" id="1229276"/>
    <lineage>
        <taxon>Bacteria</taxon>
        <taxon>Pseudomonadati</taxon>
        <taxon>Bacteroidota</taxon>
        <taxon>Sphingobacteriia</taxon>
        <taxon>Sphingobacteriales</taxon>
        <taxon>Sphingobacteriaceae</taxon>
        <taxon>Sphingobacterium</taxon>
    </lineage>
</organism>
<dbReference type="InterPro" id="IPR008927">
    <property type="entry name" value="6-PGluconate_DH-like_C_sf"/>
</dbReference>
<sequence length="337" mass="37254">MMEETEQKIGMVGSGSWATAMIKMLGDNQKKKDVFWWIRKEEDLAYIKTYKHNPTYLSAVELRVHPDHLFSDARKVIQQSDIVILNTPSAYLKDALKGVDASDFEGKIIVTAIKGIIPDENLIVGEYLSKIYGIPLANIVVIGGPCHAEEVSAEKLSYLTIAGKESAHAESVASVLRNRYINTIISTDVFGVEYGAVLKNIYALAGGICHGLGFGDNFTAVLVSNAIREMETCVTAIDPEVDRDINASAYLGDLLVTAYSQFSRNRTFGHMIGKGYTVQSAQLEMNMVAEGYYASACIQNIIQHYELDMPICNMVYQILYNKQAANIEVKKLATKLT</sequence>
<keyword evidence="2" id="KW-0444">Lipid biosynthesis</keyword>
<keyword evidence="15" id="KW-1185">Reference proteome</keyword>
<evidence type="ECO:0000256" key="2">
    <source>
        <dbReference type="ARBA" id="ARBA00022516"/>
    </source>
</evidence>
<dbReference type="PATRIC" id="fig|1229276.3.peg.3953"/>
<dbReference type="SUPFAM" id="SSF48179">
    <property type="entry name" value="6-phosphogluconate dehydrogenase C-terminal domain-like"/>
    <property type="match status" value="1"/>
</dbReference>
<keyword evidence="5" id="KW-0594">Phospholipid biosynthesis</keyword>
<gene>
    <name evidence="14" type="ORF">DI53_3819</name>
</gene>
<dbReference type="GO" id="GO:0005829">
    <property type="term" value="C:cytosol"/>
    <property type="evidence" value="ECO:0007669"/>
    <property type="project" value="TreeGrafter"/>
</dbReference>
<keyword evidence="3 10" id="KW-0560">Oxidoreductase</keyword>
<feature type="binding site" evidence="9">
    <location>
        <position position="264"/>
    </location>
    <ligand>
        <name>NAD(+)</name>
        <dbReference type="ChEBI" id="CHEBI:57540"/>
    </ligand>
</feature>
<dbReference type="PANTHER" id="PTHR11728">
    <property type="entry name" value="GLYCEROL-3-PHOSPHATE DEHYDROGENASE"/>
    <property type="match status" value="1"/>
</dbReference>
<dbReference type="SUPFAM" id="SSF51735">
    <property type="entry name" value="NAD(P)-binding Rossmann-fold domains"/>
    <property type="match status" value="1"/>
</dbReference>
<evidence type="ECO:0000256" key="6">
    <source>
        <dbReference type="ARBA" id="ARBA00023264"/>
    </source>
</evidence>
<dbReference type="PROSITE" id="PS00957">
    <property type="entry name" value="NAD_G3PDH"/>
    <property type="match status" value="1"/>
</dbReference>
<evidence type="ECO:0000259" key="12">
    <source>
        <dbReference type="Pfam" id="PF01210"/>
    </source>
</evidence>
<dbReference type="EC" id="1.1.1.94" evidence="11"/>
<dbReference type="PIRSF" id="PIRSF000114">
    <property type="entry name" value="Glycerol-3-P_dh"/>
    <property type="match status" value="1"/>
</dbReference>
<dbReference type="STRING" id="1229276.DI53_3819"/>
<feature type="binding site" evidence="9">
    <location>
        <position position="148"/>
    </location>
    <ligand>
        <name>NAD(+)</name>
        <dbReference type="ChEBI" id="CHEBI:57540"/>
    </ligand>
</feature>
<keyword evidence="4" id="KW-0443">Lipid metabolism</keyword>
<dbReference type="AlphaFoldDB" id="A0A0B8SYX1"/>
<evidence type="ECO:0000256" key="1">
    <source>
        <dbReference type="ARBA" id="ARBA00011009"/>
    </source>
</evidence>